<protein>
    <submittedName>
        <fullName evidence="1">Uncharacterized protein</fullName>
    </submittedName>
</protein>
<sequence length="45" mass="5254">MQKLKSAHLAARLIAYIRQKLSKSLIFQLHLKNITFTLEGSWKLD</sequence>
<accession>A0A2P2QUA3</accession>
<dbReference type="AlphaFoldDB" id="A0A2P2QUA3"/>
<proteinExistence type="predicted"/>
<reference evidence="1" key="1">
    <citation type="submission" date="2018-02" db="EMBL/GenBank/DDBJ databases">
        <title>Rhizophora mucronata_Transcriptome.</title>
        <authorList>
            <person name="Meera S.P."/>
            <person name="Sreeshan A."/>
            <person name="Augustine A."/>
        </authorList>
    </citation>
    <scope>NUCLEOTIDE SEQUENCE</scope>
    <source>
        <tissue evidence="1">Leaf</tissue>
    </source>
</reference>
<name>A0A2P2QUA3_RHIMU</name>
<evidence type="ECO:0000313" key="1">
    <source>
        <dbReference type="EMBL" id="MBX70589.1"/>
    </source>
</evidence>
<organism evidence="1">
    <name type="scientific">Rhizophora mucronata</name>
    <name type="common">Asiatic mangrove</name>
    <dbReference type="NCBI Taxonomy" id="61149"/>
    <lineage>
        <taxon>Eukaryota</taxon>
        <taxon>Viridiplantae</taxon>
        <taxon>Streptophyta</taxon>
        <taxon>Embryophyta</taxon>
        <taxon>Tracheophyta</taxon>
        <taxon>Spermatophyta</taxon>
        <taxon>Magnoliopsida</taxon>
        <taxon>eudicotyledons</taxon>
        <taxon>Gunneridae</taxon>
        <taxon>Pentapetalae</taxon>
        <taxon>rosids</taxon>
        <taxon>fabids</taxon>
        <taxon>Malpighiales</taxon>
        <taxon>Rhizophoraceae</taxon>
        <taxon>Rhizophora</taxon>
    </lineage>
</organism>
<dbReference type="EMBL" id="GGEC01090105">
    <property type="protein sequence ID" value="MBX70589.1"/>
    <property type="molecule type" value="Transcribed_RNA"/>
</dbReference>